<sequence length="38" mass="4138">MPLRYLSAAQRVAFARPIDGKSGKLGSSCRRGFINLIS</sequence>
<name>A0A5K7XGQ2_9BACT</name>
<reference evidence="2" key="1">
    <citation type="submission" date="2019-10" db="EMBL/GenBank/DDBJ databases">
        <title>Lacipirellula parvula gen. nov., sp. nov., representing a lineage of planctomycetes widespread in freshwater anoxic habitats, and description of the family Lacipirellulaceae.</title>
        <authorList>
            <person name="Dedysh S.N."/>
            <person name="Kulichevskaya I.S."/>
            <person name="Beletsky A.V."/>
            <person name="Rakitin A.L."/>
            <person name="Mardanov A.V."/>
            <person name="Ivanova A.A."/>
            <person name="Saltykova V.X."/>
            <person name="Rijpstra W.I.C."/>
            <person name="Sinninghe Damste J.S."/>
            <person name="Ravin N.V."/>
        </authorList>
    </citation>
    <scope>NUCLEOTIDE SEQUENCE [LARGE SCALE GENOMIC DNA]</scope>
    <source>
        <strain evidence="2">PX69</strain>
    </source>
</reference>
<gene>
    <name evidence="1" type="ORF">PLANPX_5652</name>
</gene>
<accession>A0A5K7XGQ2</accession>
<organism evidence="1 2">
    <name type="scientific">Lacipirellula parvula</name>
    <dbReference type="NCBI Taxonomy" id="2650471"/>
    <lineage>
        <taxon>Bacteria</taxon>
        <taxon>Pseudomonadati</taxon>
        <taxon>Planctomycetota</taxon>
        <taxon>Planctomycetia</taxon>
        <taxon>Pirellulales</taxon>
        <taxon>Lacipirellulaceae</taxon>
        <taxon>Lacipirellula</taxon>
    </lineage>
</organism>
<evidence type="ECO:0000313" key="2">
    <source>
        <dbReference type="Proteomes" id="UP000326837"/>
    </source>
</evidence>
<protein>
    <submittedName>
        <fullName evidence="1">Uncharacterized protein</fullName>
    </submittedName>
</protein>
<dbReference type="KEGG" id="lpav:PLANPX_5652"/>
<dbReference type="AlphaFoldDB" id="A0A5K7XGQ2"/>
<dbReference type="EMBL" id="AP021861">
    <property type="protein sequence ID" value="BBO36040.1"/>
    <property type="molecule type" value="Genomic_DNA"/>
</dbReference>
<keyword evidence="2" id="KW-1185">Reference proteome</keyword>
<proteinExistence type="predicted"/>
<evidence type="ECO:0000313" key="1">
    <source>
        <dbReference type="EMBL" id="BBO36040.1"/>
    </source>
</evidence>
<dbReference type="Proteomes" id="UP000326837">
    <property type="component" value="Chromosome"/>
</dbReference>